<name>A0A7S1UYF9_9STRA</name>
<reference evidence="7" key="1">
    <citation type="submission" date="2021-01" db="EMBL/GenBank/DDBJ databases">
        <authorList>
            <person name="Corre E."/>
            <person name="Pelletier E."/>
            <person name="Niang G."/>
            <person name="Scheremetjew M."/>
            <person name="Finn R."/>
            <person name="Kale V."/>
            <person name="Holt S."/>
            <person name="Cochrane G."/>
            <person name="Meng A."/>
            <person name="Brown T."/>
            <person name="Cohen L."/>
        </authorList>
    </citation>
    <scope>NUCLEOTIDE SEQUENCE</scope>
    <source>
        <strain evidence="7">CCMP 410</strain>
    </source>
</reference>
<proteinExistence type="predicted"/>
<evidence type="ECO:0000256" key="1">
    <source>
        <dbReference type="ARBA" id="ARBA00022468"/>
    </source>
</evidence>
<dbReference type="GO" id="GO:0048205">
    <property type="term" value="P:COPI coating of Golgi vesicle"/>
    <property type="evidence" value="ECO:0007669"/>
    <property type="project" value="TreeGrafter"/>
</dbReference>
<dbReference type="PANTHER" id="PTHR45686:SF4">
    <property type="entry name" value="ADP-RIBOSYLATION FACTOR GTPASE ACTIVATING PROTEIN 3, ISOFORM H"/>
    <property type="match status" value="1"/>
</dbReference>
<keyword evidence="2" id="KW-0479">Metal-binding</keyword>
<dbReference type="InterPro" id="IPR001164">
    <property type="entry name" value="ArfGAP_dom"/>
</dbReference>
<dbReference type="GO" id="GO:0000139">
    <property type="term" value="C:Golgi membrane"/>
    <property type="evidence" value="ECO:0007669"/>
    <property type="project" value="GOC"/>
</dbReference>
<organism evidence="7">
    <name type="scientific">Grammatophora oceanica</name>
    <dbReference type="NCBI Taxonomy" id="210454"/>
    <lineage>
        <taxon>Eukaryota</taxon>
        <taxon>Sar</taxon>
        <taxon>Stramenopiles</taxon>
        <taxon>Ochrophyta</taxon>
        <taxon>Bacillariophyta</taxon>
        <taxon>Fragilariophyceae</taxon>
        <taxon>Fragilariophycidae</taxon>
        <taxon>Rhabdonematales</taxon>
        <taxon>Grammatophoraceae</taxon>
        <taxon>Grammatophora</taxon>
    </lineage>
</organism>
<feature type="domain" description="Arf-GAP" evidence="6">
    <location>
        <begin position="35"/>
        <end position="145"/>
    </location>
</feature>
<evidence type="ECO:0000313" key="7">
    <source>
        <dbReference type="EMBL" id="CAD9282202.1"/>
    </source>
</evidence>
<dbReference type="PANTHER" id="PTHR45686">
    <property type="entry name" value="ADP-RIBOSYLATION FACTOR GTPASE ACTIVATING PROTEIN 3, ISOFORM H-RELATED"/>
    <property type="match status" value="1"/>
</dbReference>
<keyword evidence="1" id="KW-0343">GTPase activation</keyword>
<protein>
    <recommendedName>
        <fullName evidence="6">Arf-GAP domain-containing protein</fullName>
    </recommendedName>
</protein>
<dbReference type="SUPFAM" id="SSF57863">
    <property type="entry name" value="ArfGap/RecO-like zinc finger"/>
    <property type="match status" value="1"/>
</dbReference>
<dbReference type="SMART" id="SM00105">
    <property type="entry name" value="ArfGap"/>
    <property type="match status" value="1"/>
</dbReference>
<dbReference type="GO" id="GO:0008270">
    <property type="term" value="F:zinc ion binding"/>
    <property type="evidence" value="ECO:0007669"/>
    <property type="project" value="UniProtKB-KW"/>
</dbReference>
<dbReference type="EMBL" id="HBGK01021753">
    <property type="protein sequence ID" value="CAD9282202.1"/>
    <property type="molecule type" value="Transcribed_RNA"/>
</dbReference>
<dbReference type="InterPro" id="IPR037278">
    <property type="entry name" value="ARFGAP/RecO"/>
</dbReference>
<dbReference type="AlphaFoldDB" id="A0A7S1UYF9"/>
<keyword evidence="4" id="KW-0862">Zinc</keyword>
<sequence>MTNVPAKIEQCNLLLEQAAHELASMRSDVLQPFPSACRRLVRNMPGNQQCIDCGSAHPEWATVSYGALICMRCSGRHRSLGVKFSKVRSVTMDHWNKEQVLSMLEGGNEQLRVFFQRHELAIEGKAAAENLRKRYWTKAAKFYQRGMQAHVSGLADKQNVWRGRQASRSPKAATHASPVLRSNMAVNQIAAV</sequence>
<evidence type="ECO:0000256" key="4">
    <source>
        <dbReference type="ARBA" id="ARBA00022833"/>
    </source>
</evidence>
<evidence type="ECO:0000256" key="5">
    <source>
        <dbReference type="PROSITE-ProRule" id="PRU00288"/>
    </source>
</evidence>
<keyword evidence="3 5" id="KW-0863">Zinc-finger</keyword>
<gene>
    <name evidence="7" type="ORF">GOCE00092_LOCUS11113</name>
</gene>
<evidence type="ECO:0000256" key="3">
    <source>
        <dbReference type="ARBA" id="ARBA00022771"/>
    </source>
</evidence>
<dbReference type="Gene3D" id="1.10.220.150">
    <property type="entry name" value="Arf GTPase activating protein"/>
    <property type="match status" value="1"/>
</dbReference>
<dbReference type="PRINTS" id="PR00405">
    <property type="entry name" value="REVINTRACTNG"/>
</dbReference>
<dbReference type="InterPro" id="IPR038508">
    <property type="entry name" value="ArfGAP_dom_sf"/>
</dbReference>
<dbReference type="PROSITE" id="PS50115">
    <property type="entry name" value="ARFGAP"/>
    <property type="match status" value="1"/>
</dbReference>
<accession>A0A7S1UYF9</accession>
<evidence type="ECO:0000256" key="2">
    <source>
        <dbReference type="ARBA" id="ARBA00022723"/>
    </source>
</evidence>
<dbReference type="Pfam" id="PF01412">
    <property type="entry name" value="ArfGap"/>
    <property type="match status" value="1"/>
</dbReference>
<evidence type="ECO:0000259" key="6">
    <source>
        <dbReference type="PROSITE" id="PS50115"/>
    </source>
</evidence>
<dbReference type="GO" id="GO:0005096">
    <property type="term" value="F:GTPase activator activity"/>
    <property type="evidence" value="ECO:0007669"/>
    <property type="project" value="UniProtKB-KW"/>
</dbReference>